<evidence type="ECO:0000313" key="1">
    <source>
        <dbReference type="EMBL" id="KAJ8672085.1"/>
    </source>
</evidence>
<accession>A0ACC2NLE6</accession>
<gene>
    <name evidence="1" type="ORF">QAD02_003344</name>
</gene>
<name>A0ACC2NLE6_9HYME</name>
<proteinExistence type="predicted"/>
<evidence type="ECO:0000313" key="2">
    <source>
        <dbReference type="Proteomes" id="UP001239111"/>
    </source>
</evidence>
<protein>
    <submittedName>
        <fullName evidence="1">Uncharacterized protein</fullName>
    </submittedName>
</protein>
<comment type="caution">
    <text evidence="1">The sequence shown here is derived from an EMBL/GenBank/DDBJ whole genome shotgun (WGS) entry which is preliminary data.</text>
</comment>
<dbReference type="EMBL" id="CM056743">
    <property type="protein sequence ID" value="KAJ8672085.1"/>
    <property type="molecule type" value="Genomic_DNA"/>
</dbReference>
<sequence length="387" mass="43586">MPHKLLINLTTDDTGKKTLTCKCSCKAGSLTCKHIIGSLEYLLRRDKDSLEVATCTDVTQKWGKLRNDVKAMYSYVPLKSHCHGKQAKSIKVQQLVTPDIKAFAFNLMTTDHSESSLSLSLVGVNRLAPALIPLVEDISDKYLTQEQCRNILSASICEPWQDDDLILYCTKDGVRVTFDSLSESEKVWFKDNVQVDLDAAVALCMKTKRNENTNHGIRNEPKARARYEELTGHTVTQSGSLVNPRIPWLLVSLDGIVYGSHTIEIKCPVKGKDEPVQSFMSSLPFIVETEPGVYFLKEKHSYYCQVQLGLFVSNLKYCDLIVYSSFEDNYLTVQVPYDSVAIEEYLSSLTYVYFAHMLKHLIAADTVADLDFNSNPPRRASNDLTNK</sequence>
<dbReference type="Proteomes" id="UP001239111">
    <property type="component" value="Chromosome 3"/>
</dbReference>
<organism evidence="1 2">
    <name type="scientific">Eretmocerus hayati</name>
    <dbReference type="NCBI Taxonomy" id="131215"/>
    <lineage>
        <taxon>Eukaryota</taxon>
        <taxon>Metazoa</taxon>
        <taxon>Ecdysozoa</taxon>
        <taxon>Arthropoda</taxon>
        <taxon>Hexapoda</taxon>
        <taxon>Insecta</taxon>
        <taxon>Pterygota</taxon>
        <taxon>Neoptera</taxon>
        <taxon>Endopterygota</taxon>
        <taxon>Hymenoptera</taxon>
        <taxon>Apocrita</taxon>
        <taxon>Proctotrupomorpha</taxon>
        <taxon>Chalcidoidea</taxon>
        <taxon>Aphelinidae</taxon>
        <taxon>Aphelininae</taxon>
        <taxon>Eretmocerus</taxon>
    </lineage>
</organism>
<reference evidence="1" key="1">
    <citation type="submission" date="2023-04" db="EMBL/GenBank/DDBJ databases">
        <title>A chromosome-level genome assembly of the parasitoid wasp Eretmocerus hayati.</title>
        <authorList>
            <person name="Zhong Y."/>
            <person name="Liu S."/>
            <person name="Liu Y."/>
        </authorList>
    </citation>
    <scope>NUCLEOTIDE SEQUENCE</scope>
    <source>
        <strain evidence="1">ZJU_SS_LIU_2023</strain>
    </source>
</reference>
<keyword evidence="2" id="KW-1185">Reference proteome</keyword>